<dbReference type="InterPro" id="IPR051621">
    <property type="entry name" value="T2SS_protein_J"/>
</dbReference>
<dbReference type="Gene3D" id="2.10.70.20">
    <property type="entry name" value="gspk-gspi-gspj complex like domains"/>
    <property type="match status" value="1"/>
</dbReference>
<dbReference type="EMBL" id="BMGJ01000019">
    <property type="protein sequence ID" value="GGD76962.1"/>
    <property type="molecule type" value="Genomic_DNA"/>
</dbReference>
<reference evidence="12" key="1">
    <citation type="journal article" date="2019" name="Int. J. Syst. Evol. Microbiol.">
        <title>The Global Catalogue of Microorganisms (GCM) 10K type strain sequencing project: providing services to taxonomists for standard genome sequencing and annotation.</title>
        <authorList>
            <consortium name="The Broad Institute Genomics Platform"/>
            <consortium name="The Broad Institute Genome Sequencing Center for Infectious Disease"/>
            <person name="Wu L."/>
            <person name="Ma J."/>
        </authorList>
    </citation>
    <scope>NUCLEOTIDE SEQUENCE [LARGE SCALE GENOMIC DNA]</scope>
    <source>
        <strain evidence="12">CGMCC 1.12923</strain>
    </source>
</reference>
<comment type="subcellular location">
    <subcellularLocation>
        <location evidence="1">Cell inner membrane</location>
        <topology evidence="1">Single-pass membrane protein</topology>
    </subcellularLocation>
</comment>
<evidence type="ECO:0000256" key="2">
    <source>
        <dbReference type="ARBA" id="ARBA00011084"/>
    </source>
</evidence>
<dbReference type="RefSeq" id="WP_099036169.1">
    <property type="nucleotide sequence ID" value="NZ_BMGJ01000019.1"/>
</dbReference>
<organism evidence="11 12">
    <name type="scientific">Lacimicrobium alkaliphilum</name>
    <dbReference type="NCBI Taxonomy" id="1526571"/>
    <lineage>
        <taxon>Bacteria</taxon>
        <taxon>Pseudomonadati</taxon>
        <taxon>Pseudomonadota</taxon>
        <taxon>Gammaproteobacteria</taxon>
        <taxon>Alteromonadales</taxon>
        <taxon>Alteromonadaceae</taxon>
        <taxon>Lacimicrobium</taxon>
    </lineage>
</organism>
<keyword evidence="4" id="KW-1003">Cell membrane</keyword>
<evidence type="ECO:0000256" key="7">
    <source>
        <dbReference type="ARBA" id="ARBA00022692"/>
    </source>
</evidence>
<name>A0ABQ1RRC2_9ALTE</name>
<dbReference type="InterPro" id="IPR010055">
    <property type="entry name" value="T2SS_protein-GspJ"/>
</dbReference>
<protein>
    <recommendedName>
        <fullName evidence="3">Type II secretion system protein J</fullName>
    </recommendedName>
</protein>
<evidence type="ECO:0000256" key="6">
    <source>
        <dbReference type="ARBA" id="ARBA00022519"/>
    </source>
</evidence>
<keyword evidence="12" id="KW-1185">Reference proteome</keyword>
<comment type="similarity">
    <text evidence="2">Belongs to the GSP J family.</text>
</comment>
<comment type="caution">
    <text evidence="11">The sequence shown here is derived from an EMBL/GenBank/DDBJ whole genome shotgun (WGS) entry which is preliminary data.</text>
</comment>
<dbReference type="Gene3D" id="3.10.610.10">
    <property type="entry name" value="GSPII I/J protein-like"/>
    <property type="match status" value="1"/>
</dbReference>
<dbReference type="NCBIfam" id="TIGR02532">
    <property type="entry name" value="IV_pilin_GFxxxE"/>
    <property type="match status" value="1"/>
</dbReference>
<evidence type="ECO:0000313" key="12">
    <source>
        <dbReference type="Proteomes" id="UP000614272"/>
    </source>
</evidence>
<dbReference type="PANTHER" id="PTHR39583">
    <property type="entry name" value="TYPE II SECRETION SYSTEM PROTEIN J-RELATED"/>
    <property type="match status" value="1"/>
</dbReference>
<keyword evidence="9 10" id="KW-0472">Membrane</keyword>
<sequence length="211" mass="23645">MKRCNAFTLLEILIAMAIFSMIGLASHSVLMTVLDSDKISTERSAHLQALQRAMLFLERDLMQAVARPVRINGESSDQVLQGGANLLESTADGLALVRSGWHNPQLMLPRSTLQAVGYRLYDGQLQRLYGNYPDNIIGFEPKIKTLLEDIEDFQVLFVANRNQPSRELEWNDSYQGTVLPKAIAIEIQSQHFGLIRREFLLTSTGGENAPE</sequence>
<dbReference type="Proteomes" id="UP000614272">
    <property type="component" value="Unassembled WGS sequence"/>
</dbReference>
<evidence type="ECO:0000256" key="5">
    <source>
        <dbReference type="ARBA" id="ARBA00022481"/>
    </source>
</evidence>
<dbReference type="PANTHER" id="PTHR39583:SF2">
    <property type="entry name" value="TYPE II SECRETION SYSTEM PROTEIN J"/>
    <property type="match status" value="1"/>
</dbReference>
<dbReference type="Pfam" id="PF07963">
    <property type="entry name" value="N_methyl"/>
    <property type="match status" value="1"/>
</dbReference>
<keyword evidence="8 10" id="KW-1133">Transmembrane helix</keyword>
<evidence type="ECO:0000256" key="1">
    <source>
        <dbReference type="ARBA" id="ARBA00004377"/>
    </source>
</evidence>
<keyword evidence="6" id="KW-0997">Cell inner membrane</keyword>
<evidence type="ECO:0000256" key="10">
    <source>
        <dbReference type="SAM" id="Phobius"/>
    </source>
</evidence>
<dbReference type="SUPFAM" id="SSF54523">
    <property type="entry name" value="Pili subunits"/>
    <property type="match status" value="1"/>
</dbReference>
<proteinExistence type="inferred from homology"/>
<accession>A0ABQ1RRC2</accession>
<evidence type="ECO:0000256" key="3">
    <source>
        <dbReference type="ARBA" id="ARBA00021539"/>
    </source>
</evidence>
<dbReference type="InterPro" id="IPR045584">
    <property type="entry name" value="Pilin-like"/>
</dbReference>
<evidence type="ECO:0000313" key="11">
    <source>
        <dbReference type="EMBL" id="GGD76962.1"/>
    </source>
</evidence>
<keyword evidence="7 10" id="KW-0812">Transmembrane</keyword>
<feature type="transmembrane region" description="Helical" evidence="10">
    <location>
        <begin position="12"/>
        <end position="34"/>
    </location>
</feature>
<dbReference type="NCBIfam" id="TIGR01711">
    <property type="entry name" value="gspJ"/>
    <property type="match status" value="1"/>
</dbReference>
<evidence type="ECO:0000256" key="8">
    <source>
        <dbReference type="ARBA" id="ARBA00022989"/>
    </source>
</evidence>
<keyword evidence="5" id="KW-0488">Methylation</keyword>
<evidence type="ECO:0000256" key="9">
    <source>
        <dbReference type="ARBA" id="ARBA00023136"/>
    </source>
</evidence>
<dbReference type="InterPro" id="IPR012902">
    <property type="entry name" value="N_methyl_site"/>
</dbReference>
<gene>
    <name evidence="11" type="primary">gspJ</name>
    <name evidence="11" type="ORF">GCM10011357_34990</name>
</gene>
<evidence type="ECO:0000256" key="4">
    <source>
        <dbReference type="ARBA" id="ARBA00022475"/>
    </source>
</evidence>
<dbReference type="Pfam" id="PF11612">
    <property type="entry name" value="T2SSJ"/>
    <property type="match status" value="1"/>
</dbReference>